<reference evidence="1" key="1">
    <citation type="journal article" date="2023" name="G3 (Bethesda)">
        <title>A reference genome for the long-term kleptoplast-retaining sea slug Elysia crispata morphotype clarki.</title>
        <authorList>
            <person name="Eastman K.E."/>
            <person name="Pendleton A.L."/>
            <person name="Shaikh M.A."/>
            <person name="Suttiyut T."/>
            <person name="Ogas R."/>
            <person name="Tomko P."/>
            <person name="Gavelis G."/>
            <person name="Widhalm J.R."/>
            <person name="Wisecaver J.H."/>
        </authorList>
    </citation>
    <scope>NUCLEOTIDE SEQUENCE</scope>
    <source>
        <strain evidence="1">ECLA1</strain>
    </source>
</reference>
<accession>A0AAE0XDR0</accession>
<keyword evidence="2" id="KW-1185">Reference proteome</keyword>
<evidence type="ECO:0000313" key="1">
    <source>
        <dbReference type="EMBL" id="KAK3690893.1"/>
    </source>
</evidence>
<evidence type="ECO:0000313" key="2">
    <source>
        <dbReference type="Proteomes" id="UP001283361"/>
    </source>
</evidence>
<organism evidence="1 2">
    <name type="scientific">Elysia crispata</name>
    <name type="common">lettuce slug</name>
    <dbReference type="NCBI Taxonomy" id="231223"/>
    <lineage>
        <taxon>Eukaryota</taxon>
        <taxon>Metazoa</taxon>
        <taxon>Spiralia</taxon>
        <taxon>Lophotrochozoa</taxon>
        <taxon>Mollusca</taxon>
        <taxon>Gastropoda</taxon>
        <taxon>Heterobranchia</taxon>
        <taxon>Euthyneura</taxon>
        <taxon>Panpulmonata</taxon>
        <taxon>Sacoglossa</taxon>
        <taxon>Placobranchoidea</taxon>
        <taxon>Plakobranchidae</taxon>
        <taxon>Elysia</taxon>
    </lineage>
</organism>
<dbReference type="AlphaFoldDB" id="A0AAE0XDR0"/>
<proteinExistence type="predicted"/>
<dbReference type="EMBL" id="JAWDGP010008106">
    <property type="protein sequence ID" value="KAK3690893.1"/>
    <property type="molecule type" value="Genomic_DNA"/>
</dbReference>
<protein>
    <submittedName>
        <fullName evidence="1">Uncharacterized protein</fullName>
    </submittedName>
</protein>
<gene>
    <name evidence="1" type="ORF">RRG08_021591</name>
</gene>
<dbReference type="Proteomes" id="UP001283361">
    <property type="component" value="Unassembled WGS sequence"/>
</dbReference>
<name>A0AAE0XDR0_9GAST</name>
<comment type="caution">
    <text evidence="1">The sequence shown here is derived from an EMBL/GenBank/DDBJ whole genome shotgun (WGS) entry which is preliminary data.</text>
</comment>
<sequence>MVGFPVWDAINGNSVSFGMRAARSRMCALASVRQSLDGVSPTMMGSHLLSGHVHFHRPVVTFCNVGRFIVTEDAKFSLAPSGSTKLALGGVYSSAESTP</sequence>